<dbReference type="PANTHER" id="PTHR44329:SF214">
    <property type="entry name" value="PROTEIN KINASE DOMAIN-CONTAINING PROTEIN"/>
    <property type="match status" value="1"/>
</dbReference>
<dbReference type="STRING" id="4795.A0A225X4H4"/>
<feature type="compositionally biased region" description="Polar residues" evidence="1">
    <location>
        <begin position="16"/>
        <end position="37"/>
    </location>
</feature>
<keyword evidence="3" id="KW-0808">Transferase</keyword>
<dbReference type="SUPFAM" id="SSF56112">
    <property type="entry name" value="Protein kinase-like (PK-like)"/>
    <property type="match status" value="1"/>
</dbReference>
<dbReference type="SMART" id="SM00220">
    <property type="entry name" value="S_TKc"/>
    <property type="match status" value="1"/>
</dbReference>
<keyword evidence="3" id="KW-0418">Kinase</keyword>
<dbReference type="InterPro" id="IPR051681">
    <property type="entry name" value="Ser/Thr_Kinases-Pseudokinases"/>
</dbReference>
<dbReference type="AlphaFoldDB" id="A0A225X4H4"/>
<dbReference type="Pfam" id="PF07714">
    <property type="entry name" value="PK_Tyr_Ser-Thr"/>
    <property type="match status" value="1"/>
</dbReference>
<dbReference type="InterPro" id="IPR008271">
    <property type="entry name" value="Ser/Thr_kinase_AS"/>
</dbReference>
<gene>
    <name evidence="3" type="ORF">PHMEG_000886</name>
</gene>
<comment type="caution">
    <text evidence="3">The sequence shown here is derived from an EMBL/GenBank/DDBJ whole genome shotgun (WGS) entry which is preliminary data.</text>
</comment>
<dbReference type="EMBL" id="NBNE01000027">
    <property type="protein sequence ID" value="OWZ24130.1"/>
    <property type="molecule type" value="Genomic_DNA"/>
</dbReference>
<evidence type="ECO:0000313" key="3">
    <source>
        <dbReference type="EMBL" id="OWZ24130.1"/>
    </source>
</evidence>
<dbReference type="OrthoDB" id="193416at2759"/>
<reference evidence="4" key="1">
    <citation type="submission" date="2017-03" db="EMBL/GenBank/DDBJ databases">
        <title>Phytopthora megakarya and P. palmivora, two closely related causual agents of cacao black pod achieved similar genome size and gene model numbers by different mechanisms.</title>
        <authorList>
            <person name="Ali S."/>
            <person name="Shao J."/>
            <person name="Larry D.J."/>
            <person name="Kronmiller B."/>
            <person name="Shen D."/>
            <person name="Strem M.D."/>
            <person name="Melnick R.L."/>
            <person name="Guiltinan M.J."/>
            <person name="Tyler B.M."/>
            <person name="Meinhardt L.W."/>
            <person name="Bailey B.A."/>
        </authorList>
    </citation>
    <scope>NUCLEOTIDE SEQUENCE [LARGE SCALE GENOMIC DNA]</scope>
    <source>
        <strain evidence="4">zdho120</strain>
    </source>
</reference>
<dbReference type="GO" id="GO:0005524">
    <property type="term" value="F:ATP binding"/>
    <property type="evidence" value="ECO:0007669"/>
    <property type="project" value="InterPro"/>
</dbReference>
<feature type="region of interest" description="Disordered" evidence="1">
    <location>
        <begin position="1"/>
        <end position="37"/>
    </location>
</feature>
<dbReference type="InterPro" id="IPR011009">
    <property type="entry name" value="Kinase-like_dom_sf"/>
</dbReference>
<evidence type="ECO:0000313" key="4">
    <source>
        <dbReference type="Proteomes" id="UP000198211"/>
    </source>
</evidence>
<dbReference type="Gene3D" id="1.10.510.10">
    <property type="entry name" value="Transferase(Phosphotransferase) domain 1"/>
    <property type="match status" value="1"/>
</dbReference>
<sequence>MSPAPVAFDDRRKDPTPSQDNCSRPTFGSVEDSYTGSRKSVDSAISFKPTHHSELSSDSNQTMKILLGSKYLQGKRIPYDNLVFVRALSKGASGEVWLGKYQGQQVAVKRLLRTNTHHADEVEEFANEIELSASLVHPNIVSVIGVAWNTLDNLVMVLEFFPTGDLQSYLKKNADLMSWAKDKVHIAAGIGRAMEYLHSRTPPLIHRDLKSKNVLLTADLEPKLIDFGVSRGLADNTMTAGVGTPYWTAPEILQGGRYSEQADIYSFGVILSELDTGKFPYHDVLRPDGKKPRPFQIMEDVMAGTLRPSFSEECPTRIRRISAACCKHDPIQRPTAAQVVKMLNGDD</sequence>
<evidence type="ECO:0000256" key="1">
    <source>
        <dbReference type="SAM" id="MobiDB-lite"/>
    </source>
</evidence>
<dbReference type="PROSITE" id="PS00108">
    <property type="entry name" value="PROTEIN_KINASE_ST"/>
    <property type="match status" value="1"/>
</dbReference>
<dbReference type="InterPro" id="IPR000719">
    <property type="entry name" value="Prot_kinase_dom"/>
</dbReference>
<dbReference type="GO" id="GO:0004674">
    <property type="term" value="F:protein serine/threonine kinase activity"/>
    <property type="evidence" value="ECO:0007669"/>
    <property type="project" value="TreeGrafter"/>
</dbReference>
<feature type="domain" description="Protein kinase" evidence="2">
    <location>
        <begin position="82"/>
        <end position="347"/>
    </location>
</feature>
<dbReference type="Proteomes" id="UP000198211">
    <property type="component" value="Unassembled WGS sequence"/>
</dbReference>
<dbReference type="CDD" id="cd13999">
    <property type="entry name" value="STKc_MAP3K-like"/>
    <property type="match status" value="1"/>
</dbReference>
<proteinExistence type="predicted"/>
<dbReference type="PANTHER" id="PTHR44329">
    <property type="entry name" value="SERINE/THREONINE-PROTEIN KINASE TNNI3K-RELATED"/>
    <property type="match status" value="1"/>
</dbReference>
<name>A0A225X4H4_9STRA</name>
<protein>
    <submittedName>
        <fullName evidence="3">Protein kinase</fullName>
    </submittedName>
</protein>
<keyword evidence="4" id="KW-1185">Reference proteome</keyword>
<evidence type="ECO:0000259" key="2">
    <source>
        <dbReference type="PROSITE" id="PS50011"/>
    </source>
</evidence>
<organism evidence="3 4">
    <name type="scientific">Phytophthora megakarya</name>
    <dbReference type="NCBI Taxonomy" id="4795"/>
    <lineage>
        <taxon>Eukaryota</taxon>
        <taxon>Sar</taxon>
        <taxon>Stramenopiles</taxon>
        <taxon>Oomycota</taxon>
        <taxon>Peronosporomycetes</taxon>
        <taxon>Peronosporales</taxon>
        <taxon>Peronosporaceae</taxon>
        <taxon>Phytophthora</taxon>
    </lineage>
</organism>
<accession>A0A225X4H4</accession>
<dbReference type="PROSITE" id="PS50011">
    <property type="entry name" value="PROTEIN_KINASE_DOM"/>
    <property type="match status" value="1"/>
</dbReference>
<dbReference type="Gene3D" id="3.30.200.20">
    <property type="entry name" value="Phosphorylase Kinase, domain 1"/>
    <property type="match status" value="1"/>
</dbReference>
<dbReference type="InterPro" id="IPR001245">
    <property type="entry name" value="Ser-Thr/Tyr_kinase_cat_dom"/>
</dbReference>